<accession>A0A7K1UJI6</accession>
<dbReference type="EMBL" id="WRPM01000068">
    <property type="protein sequence ID" value="MVT26576.1"/>
    <property type="molecule type" value="Genomic_DNA"/>
</dbReference>
<keyword evidence="1" id="KW-0472">Membrane</keyword>
<dbReference type="RefSeq" id="WP_157323607.1">
    <property type="nucleotide sequence ID" value="NZ_BMFX01000002.1"/>
</dbReference>
<dbReference type="AlphaFoldDB" id="A0A7K1UJI6"/>
<evidence type="ECO:0000256" key="1">
    <source>
        <dbReference type="SAM" id="Phobius"/>
    </source>
</evidence>
<comment type="caution">
    <text evidence="2">The sequence shown here is derived from an EMBL/GenBank/DDBJ whole genome shotgun (WGS) entry which is preliminary data.</text>
</comment>
<gene>
    <name evidence="2" type="ORF">GNZ21_09440</name>
</gene>
<organism evidence="2 3">
    <name type="scientific">Nesterenkonia alkaliphila</name>
    <dbReference type="NCBI Taxonomy" id="1463631"/>
    <lineage>
        <taxon>Bacteria</taxon>
        <taxon>Bacillati</taxon>
        <taxon>Actinomycetota</taxon>
        <taxon>Actinomycetes</taxon>
        <taxon>Micrococcales</taxon>
        <taxon>Micrococcaceae</taxon>
        <taxon>Nesterenkonia</taxon>
    </lineage>
</organism>
<sequence length="176" mass="18148">MRELIRHGSAAQLLLRAVIALAGLGFTALLTVISERGVADFWTALAPAALSLAAALWPQNLAPLGMLAYSVVAWVAVNDDVRTAWTLPAAALLLILHTGAAAAAVLPVAASVPAQLWIRWTGRAAAVMVVTILAWMLMRAVSGLLIPGAALILLAATLLAGAAALAHDRWARAQAG</sequence>
<feature type="transmembrane region" description="Helical" evidence="1">
    <location>
        <begin position="120"/>
        <end position="138"/>
    </location>
</feature>
<reference evidence="2 3" key="1">
    <citation type="submission" date="2019-12" db="EMBL/GenBank/DDBJ databases">
        <title>Nesterenkonia muleiensis sp. nov., a novel actinobacterium isolated from sap of Populus euphratica.</title>
        <authorList>
            <person name="Wang R."/>
        </authorList>
    </citation>
    <scope>NUCLEOTIDE SEQUENCE [LARGE SCALE GENOMIC DNA]</scope>
    <source>
        <strain evidence="2 3">F10</strain>
    </source>
</reference>
<feature type="transmembrane region" description="Helical" evidence="1">
    <location>
        <begin position="61"/>
        <end position="77"/>
    </location>
</feature>
<dbReference type="OrthoDB" id="9913224at2"/>
<name>A0A7K1UJI6_9MICC</name>
<keyword evidence="1" id="KW-0812">Transmembrane</keyword>
<keyword evidence="3" id="KW-1185">Reference proteome</keyword>
<protein>
    <submittedName>
        <fullName evidence="2">Uncharacterized protein</fullName>
    </submittedName>
</protein>
<feature type="transmembrane region" description="Helical" evidence="1">
    <location>
        <begin position="144"/>
        <end position="166"/>
    </location>
</feature>
<dbReference type="Proteomes" id="UP000460157">
    <property type="component" value="Unassembled WGS sequence"/>
</dbReference>
<feature type="transmembrane region" description="Helical" evidence="1">
    <location>
        <begin position="12"/>
        <end position="33"/>
    </location>
</feature>
<keyword evidence="1" id="KW-1133">Transmembrane helix</keyword>
<evidence type="ECO:0000313" key="3">
    <source>
        <dbReference type="Proteomes" id="UP000460157"/>
    </source>
</evidence>
<feature type="transmembrane region" description="Helical" evidence="1">
    <location>
        <begin position="89"/>
        <end position="108"/>
    </location>
</feature>
<proteinExistence type="predicted"/>
<evidence type="ECO:0000313" key="2">
    <source>
        <dbReference type="EMBL" id="MVT26576.1"/>
    </source>
</evidence>